<evidence type="ECO:0000259" key="3">
    <source>
        <dbReference type="Pfam" id="PF01764"/>
    </source>
</evidence>
<dbReference type="PANTHER" id="PTHR45856:SF24">
    <property type="entry name" value="FUNGAL LIPASE-LIKE DOMAIN-CONTAINING PROTEIN"/>
    <property type="match status" value="1"/>
</dbReference>
<evidence type="ECO:0000313" key="4">
    <source>
        <dbReference type="EMBL" id="KAK9829748.1"/>
    </source>
</evidence>
<dbReference type="CDD" id="cd00519">
    <property type="entry name" value="Lipase_3"/>
    <property type="match status" value="1"/>
</dbReference>
<reference evidence="4 5" key="1">
    <citation type="journal article" date="2024" name="Nat. Commun.">
        <title>Phylogenomics reveals the evolutionary origins of lichenization in chlorophyte algae.</title>
        <authorList>
            <person name="Puginier C."/>
            <person name="Libourel C."/>
            <person name="Otte J."/>
            <person name="Skaloud P."/>
            <person name="Haon M."/>
            <person name="Grisel S."/>
            <person name="Petersen M."/>
            <person name="Berrin J.G."/>
            <person name="Delaux P.M."/>
            <person name="Dal Grande F."/>
            <person name="Keller J."/>
        </authorList>
    </citation>
    <scope>NUCLEOTIDE SEQUENCE [LARGE SCALE GENOMIC DNA]</scope>
    <source>
        <strain evidence="4 5">SAG 2043</strain>
    </source>
</reference>
<sequence>MNFARRQAVLLLFVTLTSSLVADIQAARNNSGPVLYKTADAALFLDSQFYNTVANLTPGTETVFFADGGHVSIGWTSSSSSIMMAFVDNTDAALPALEASSVGLLQDNLLAQGWDPFQDLYSLDQTLAGAVSDAAKGRSPLRVLSTGYGASGALAQAAALWAAASYPAANIRLITFDAPAPGNGELEWATSRFVDLIYLWQLNGTSGATTNASSPLADVTYVLNQPPGSVAHTAGNATWEAYLQALNFTMHAATQPEFAASDATSRATSGGSTAPTSTGATTSMSDFLAGIRGDALQGRNAAPAPAPAPPPAVAFDFQKSNASCPLVLCKSRPATTAACNVYNGGSGSIAPGSVSINEPDSKTDLAVAWDAQTSTALIAFEGSIQKEDWLTDFMVWLNGDDLAPVVQQNFPEAKVHTGFLKAFQTVTSQATAPQYNITAVLNQLSRGAAPAHILVTGHSLGGGLATLGAVWAAFVWPEADVTCVTLGSPMTGNLDWAEAYKTYAGLQYRFVYVKDIVPSLPPLNAYSHVDDGVWADTPAQWLLENRPPFPLSDLNWDDHSLARSASRCYLERWVDASETGRFSGGNRADVLELEPVSLLKSPSVTISRKGTARVCA</sequence>
<feature type="chain" id="PRO_5043463767" description="Fungal lipase-type domain-containing protein" evidence="2">
    <location>
        <begin position="27"/>
        <end position="616"/>
    </location>
</feature>
<dbReference type="GO" id="GO:0006629">
    <property type="term" value="P:lipid metabolic process"/>
    <property type="evidence" value="ECO:0007669"/>
    <property type="project" value="InterPro"/>
</dbReference>
<dbReference type="InterPro" id="IPR051218">
    <property type="entry name" value="Sec_MonoDiacylglyc_Lipase"/>
</dbReference>
<evidence type="ECO:0000256" key="2">
    <source>
        <dbReference type="SAM" id="SignalP"/>
    </source>
</evidence>
<dbReference type="SUPFAM" id="SSF53474">
    <property type="entry name" value="alpha/beta-Hydrolases"/>
    <property type="match status" value="1"/>
</dbReference>
<dbReference type="Gene3D" id="3.40.50.1820">
    <property type="entry name" value="alpha/beta hydrolase"/>
    <property type="match status" value="2"/>
</dbReference>
<feature type="region of interest" description="Disordered" evidence="1">
    <location>
        <begin position="259"/>
        <end position="283"/>
    </location>
</feature>
<dbReference type="EMBL" id="JALJOR010000001">
    <property type="protein sequence ID" value="KAK9829748.1"/>
    <property type="molecule type" value="Genomic_DNA"/>
</dbReference>
<dbReference type="InterPro" id="IPR029058">
    <property type="entry name" value="AB_hydrolase_fold"/>
</dbReference>
<dbReference type="PANTHER" id="PTHR45856">
    <property type="entry name" value="ALPHA/BETA-HYDROLASES SUPERFAMILY PROTEIN"/>
    <property type="match status" value="1"/>
</dbReference>
<gene>
    <name evidence="4" type="ORF">WJX72_007656</name>
</gene>
<evidence type="ECO:0000313" key="5">
    <source>
        <dbReference type="Proteomes" id="UP001489004"/>
    </source>
</evidence>
<feature type="domain" description="Fungal lipase-type" evidence="3">
    <location>
        <begin position="378"/>
        <end position="523"/>
    </location>
</feature>
<feature type="signal peptide" evidence="2">
    <location>
        <begin position="1"/>
        <end position="26"/>
    </location>
</feature>
<dbReference type="Proteomes" id="UP001489004">
    <property type="component" value="Unassembled WGS sequence"/>
</dbReference>
<protein>
    <recommendedName>
        <fullName evidence="3">Fungal lipase-type domain-containing protein</fullName>
    </recommendedName>
</protein>
<evidence type="ECO:0000256" key="1">
    <source>
        <dbReference type="SAM" id="MobiDB-lite"/>
    </source>
</evidence>
<accession>A0AAW1R855</accession>
<proteinExistence type="predicted"/>
<keyword evidence="5" id="KW-1185">Reference proteome</keyword>
<keyword evidence="2" id="KW-0732">Signal</keyword>
<organism evidence="4 5">
    <name type="scientific">[Myrmecia] bisecta</name>
    <dbReference type="NCBI Taxonomy" id="41462"/>
    <lineage>
        <taxon>Eukaryota</taxon>
        <taxon>Viridiplantae</taxon>
        <taxon>Chlorophyta</taxon>
        <taxon>core chlorophytes</taxon>
        <taxon>Trebouxiophyceae</taxon>
        <taxon>Trebouxiales</taxon>
        <taxon>Trebouxiaceae</taxon>
        <taxon>Myrmecia</taxon>
    </lineage>
</organism>
<name>A0AAW1R855_9CHLO</name>
<dbReference type="InterPro" id="IPR002921">
    <property type="entry name" value="Fungal_lipase-type"/>
</dbReference>
<comment type="caution">
    <text evidence="4">The sequence shown here is derived from an EMBL/GenBank/DDBJ whole genome shotgun (WGS) entry which is preliminary data.</text>
</comment>
<dbReference type="AlphaFoldDB" id="A0AAW1R855"/>
<dbReference type="Pfam" id="PF01764">
    <property type="entry name" value="Lipase_3"/>
    <property type="match status" value="1"/>
</dbReference>